<reference evidence="1" key="1">
    <citation type="submission" date="2021-05" db="EMBL/GenBank/DDBJ databases">
        <authorList>
            <person name="Scholz U."/>
            <person name="Mascher M."/>
            <person name="Fiebig A."/>
        </authorList>
    </citation>
    <scope>NUCLEOTIDE SEQUENCE [LARGE SCALE GENOMIC DNA]</scope>
</reference>
<evidence type="ECO:0000313" key="2">
    <source>
        <dbReference type="Proteomes" id="UP001732700"/>
    </source>
</evidence>
<keyword evidence="2" id="KW-1185">Reference proteome</keyword>
<sequence>MDVWPRQLCTRARLVRNAFKLELARSALQRPGVGTDVQKLPESRPYTRPRGVSSSQGRTSRSRVHPVSRGAHPTFRDSCCFSSLSLSSHCFTPFLCLHARLILLPTALIIALGRWWLDLSRRLRYLPRGAPARARPRRRRAMERRSSTRFSPTEIARMEKLVSGRKENVLDGNFCEKLAEEFNRSAARVGSRALQATQVRGWFLDKLPASTTTTKPTCLPTTSEEKTKGTEAHVLVSDVKGSPSEEKTSASEAHVLISETKAEPSEEKVLALDTSISNNEDALSLDLLKETIDKVPELEDLQFEAKSSKDSAWYDVAVFLAHRKTSSGEVEVRVRFNGFGAEEDEWINVRKAVRQQSIPLESSECRTIANGDLVLCFKESNDDALHFDAHVVDIQRKQHDIRGCRCVFHVEYVHDQSQEVVNLKRLSRRPKYL</sequence>
<dbReference type="EnsemblPlants" id="AVESA.00010b.r2.5AG0841020.1">
    <property type="protein sequence ID" value="AVESA.00010b.r2.5AG0841020.1.CDS"/>
    <property type="gene ID" value="AVESA.00010b.r2.5AG0841020"/>
</dbReference>
<reference evidence="1" key="2">
    <citation type="submission" date="2025-09" db="UniProtKB">
        <authorList>
            <consortium name="EnsemblPlants"/>
        </authorList>
    </citation>
    <scope>IDENTIFICATION</scope>
</reference>
<organism evidence="1 2">
    <name type="scientific">Avena sativa</name>
    <name type="common">Oat</name>
    <dbReference type="NCBI Taxonomy" id="4498"/>
    <lineage>
        <taxon>Eukaryota</taxon>
        <taxon>Viridiplantae</taxon>
        <taxon>Streptophyta</taxon>
        <taxon>Embryophyta</taxon>
        <taxon>Tracheophyta</taxon>
        <taxon>Spermatophyta</taxon>
        <taxon>Magnoliopsida</taxon>
        <taxon>Liliopsida</taxon>
        <taxon>Poales</taxon>
        <taxon>Poaceae</taxon>
        <taxon>BOP clade</taxon>
        <taxon>Pooideae</taxon>
        <taxon>Poodae</taxon>
        <taxon>Poeae</taxon>
        <taxon>Poeae Chloroplast Group 1 (Aveneae type)</taxon>
        <taxon>Aveninae</taxon>
        <taxon>Avena</taxon>
    </lineage>
</organism>
<evidence type="ECO:0000313" key="1">
    <source>
        <dbReference type="EnsemblPlants" id="AVESA.00010b.r2.5AG0841020.1.CDS"/>
    </source>
</evidence>
<accession>A0ACD5XV37</accession>
<protein>
    <submittedName>
        <fullName evidence="1">Uncharacterized protein</fullName>
    </submittedName>
</protein>
<proteinExistence type="predicted"/>
<name>A0ACD5XV37_AVESA</name>
<dbReference type="Proteomes" id="UP001732700">
    <property type="component" value="Chromosome 5A"/>
</dbReference>